<dbReference type="Proteomes" id="UP000070263">
    <property type="component" value="Unassembled WGS sequence"/>
</dbReference>
<evidence type="ECO:0000313" key="2">
    <source>
        <dbReference type="Proteomes" id="UP000070263"/>
    </source>
</evidence>
<name>A0A133VG83_9EURY</name>
<reference evidence="1 2" key="1">
    <citation type="journal article" date="2016" name="Sci. Rep.">
        <title>Metabolic traits of an uncultured archaeal lineage -MSBL1- from brine pools of the Red Sea.</title>
        <authorList>
            <person name="Mwirichia R."/>
            <person name="Alam I."/>
            <person name="Rashid M."/>
            <person name="Vinu M."/>
            <person name="Ba-Alawi W."/>
            <person name="Anthony Kamau A."/>
            <person name="Kamanda Ngugi D."/>
            <person name="Goker M."/>
            <person name="Klenk H.P."/>
            <person name="Bajic V."/>
            <person name="Stingl U."/>
        </authorList>
    </citation>
    <scope>NUCLEOTIDE SEQUENCE [LARGE SCALE GENOMIC DNA]</scope>
    <source>
        <strain evidence="1">SCGC-AAA382A20</strain>
    </source>
</reference>
<sequence>MRKLSNLALDTVNLLSEAFNTFLKERDVDPLIRKAQEVEKMEEKVDDFRANEIFPNITKWADKNHKCGTVLLILEIEENIEEVVDTTEDVTDILREIGISSV</sequence>
<evidence type="ECO:0000313" key="1">
    <source>
        <dbReference type="EMBL" id="KXB05434.1"/>
    </source>
</evidence>
<dbReference type="AlphaFoldDB" id="A0A133VG83"/>
<accession>A0A133VG83</accession>
<evidence type="ECO:0008006" key="3">
    <source>
        <dbReference type="Google" id="ProtNLM"/>
    </source>
</evidence>
<gene>
    <name evidence="1" type="ORF">AKJ51_05050</name>
</gene>
<keyword evidence="2" id="KW-1185">Reference proteome</keyword>
<dbReference type="EMBL" id="LHYE01000095">
    <property type="protein sequence ID" value="KXB05434.1"/>
    <property type="molecule type" value="Genomic_DNA"/>
</dbReference>
<protein>
    <recommendedName>
        <fullName evidence="3">DUF47 domain-containing protein</fullName>
    </recommendedName>
</protein>
<comment type="caution">
    <text evidence="1">The sequence shown here is derived from an EMBL/GenBank/DDBJ whole genome shotgun (WGS) entry which is preliminary data.</text>
</comment>
<proteinExistence type="predicted"/>
<dbReference type="InterPro" id="IPR038078">
    <property type="entry name" value="PhoU-like_sf"/>
</dbReference>
<dbReference type="Gene3D" id="1.20.58.220">
    <property type="entry name" value="Phosphate transport system protein phou homolog 2, domain 2"/>
    <property type="match status" value="1"/>
</dbReference>
<organism evidence="1 2">
    <name type="scientific">candidate division MSBL1 archaeon SCGC-AAA382A20</name>
    <dbReference type="NCBI Taxonomy" id="1698280"/>
    <lineage>
        <taxon>Archaea</taxon>
        <taxon>Methanobacteriati</taxon>
        <taxon>Methanobacteriota</taxon>
        <taxon>candidate division MSBL1</taxon>
    </lineage>
</organism>